<dbReference type="InterPro" id="IPR029006">
    <property type="entry name" value="ADF-H/Gelsolin-like_dom_sf"/>
</dbReference>
<dbReference type="InterPro" id="IPR007122">
    <property type="entry name" value="Villin/Gelsolin"/>
</dbReference>
<evidence type="ECO:0000313" key="1">
    <source>
        <dbReference type="EMBL" id="KAJ0213108.1"/>
    </source>
</evidence>
<dbReference type="GO" id="GO:0051015">
    <property type="term" value="F:actin filament binding"/>
    <property type="evidence" value="ECO:0007669"/>
    <property type="project" value="InterPro"/>
</dbReference>
<keyword evidence="2" id="KW-1185">Reference proteome</keyword>
<reference evidence="1 2" key="1">
    <citation type="journal article" date="2017" name="Nat. Commun.">
        <title>Genome assembly with in vitro proximity ligation data and whole-genome triplication in lettuce.</title>
        <authorList>
            <person name="Reyes-Chin-Wo S."/>
            <person name="Wang Z."/>
            <person name="Yang X."/>
            <person name="Kozik A."/>
            <person name="Arikit S."/>
            <person name="Song C."/>
            <person name="Xia L."/>
            <person name="Froenicke L."/>
            <person name="Lavelle D.O."/>
            <person name="Truco M.J."/>
            <person name="Xia R."/>
            <person name="Zhu S."/>
            <person name="Xu C."/>
            <person name="Xu H."/>
            <person name="Xu X."/>
            <person name="Cox K."/>
            <person name="Korf I."/>
            <person name="Meyers B.C."/>
            <person name="Michelmore R.W."/>
        </authorList>
    </citation>
    <scope>NUCLEOTIDE SEQUENCE [LARGE SCALE GENOMIC DNA]</scope>
    <source>
        <strain evidence="2">cv. Salinas</strain>
        <tissue evidence="1">Seedlings</tissue>
    </source>
</reference>
<sequence length="181" mass="20946">MDQKPRWGELEEEADGSDYDYLLPPKQVIGPDEHGLKVQIQRRRFLRLQVYKYFLQETRGKVAALLKQQGAFVKGQTKTAPVEEEVPPLLGENGKIEVSDHKLVWRIDGEEKTELPKEDIGKFYSGDCYICLYSYHSDEKKEDHYLCCWIGKDSIQEDQKTAVQQTTSMFNSMKCKPVQVP</sequence>
<dbReference type="EMBL" id="NBSK02000004">
    <property type="protein sequence ID" value="KAJ0213108.1"/>
    <property type="molecule type" value="Genomic_DNA"/>
</dbReference>
<dbReference type="Proteomes" id="UP000235145">
    <property type="component" value="Unassembled WGS sequence"/>
</dbReference>
<evidence type="ECO:0008006" key="3">
    <source>
        <dbReference type="Google" id="ProtNLM"/>
    </source>
</evidence>
<proteinExistence type="predicted"/>
<evidence type="ECO:0000313" key="2">
    <source>
        <dbReference type="Proteomes" id="UP000235145"/>
    </source>
</evidence>
<name>A0A9R1VXE8_LACSA</name>
<dbReference type="SUPFAM" id="SSF55753">
    <property type="entry name" value="Actin depolymerizing proteins"/>
    <property type="match status" value="1"/>
</dbReference>
<dbReference type="AlphaFoldDB" id="A0A9R1VXE8"/>
<dbReference type="PANTHER" id="PTHR11977">
    <property type="entry name" value="VILLIN"/>
    <property type="match status" value="1"/>
</dbReference>
<organism evidence="1 2">
    <name type="scientific">Lactuca sativa</name>
    <name type="common">Garden lettuce</name>
    <dbReference type="NCBI Taxonomy" id="4236"/>
    <lineage>
        <taxon>Eukaryota</taxon>
        <taxon>Viridiplantae</taxon>
        <taxon>Streptophyta</taxon>
        <taxon>Embryophyta</taxon>
        <taxon>Tracheophyta</taxon>
        <taxon>Spermatophyta</taxon>
        <taxon>Magnoliopsida</taxon>
        <taxon>eudicotyledons</taxon>
        <taxon>Gunneridae</taxon>
        <taxon>Pentapetalae</taxon>
        <taxon>asterids</taxon>
        <taxon>campanulids</taxon>
        <taxon>Asterales</taxon>
        <taxon>Asteraceae</taxon>
        <taxon>Cichorioideae</taxon>
        <taxon>Cichorieae</taxon>
        <taxon>Lactucinae</taxon>
        <taxon>Lactuca</taxon>
    </lineage>
</organism>
<accession>A0A9R1VXE8</accession>
<gene>
    <name evidence="1" type="ORF">LSAT_V11C400221110</name>
</gene>
<dbReference type="PRINTS" id="PR00597">
    <property type="entry name" value="GELSOLIN"/>
</dbReference>
<comment type="caution">
    <text evidence="1">The sequence shown here is derived from an EMBL/GenBank/DDBJ whole genome shotgun (WGS) entry which is preliminary data.</text>
</comment>
<protein>
    <recommendedName>
        <fullName evidence="3">Gelsolin-like domain-containing protein</fullName>
    </recommendedName>
</protein>
<dbReference type="PANTHER" id="PTHR11977:SF132">
    <property type="entry name" value="VILLIN HEADPIECE, VILLIN_GELSOLIN, ADF-H_GELSOLIN-LIKE DOMAIN PROTEIN-RELATED"/>
    <property type="match status" value="1"/>
</dbReference>
<dbReference type="Gene3D" id="3.40.20.10">
    <property type="entry name" value="Severin"/>
    <property type="match status" value="1"/>
</dbReference>